<protein>
    <submittedName>
        <fullName evidence="4">CARD domain-containing protein</fullName>
    </submittedName>
</protein>
<dbReference type="InterPro" id="IPR001315">
    <property type="entry name" value="CARD"/>
</dbReference>
<dbReference type="Gene3D" id="1.10.533.10">
    <property type="entry name" value="Death Domain, Fas"/>
    <property type="match status" value="1"/>
</dbReference>
<proteinExistence type="predicted"/>
<dbReference type="InterPro" id="IPR011029">
    <property type="entry name" value="DEATH-like_dom_sf"/>
</dbReference>
<dbReference type="AlphaFoldDB" id="A0A914VKS7"/>
<dbReference type="WBParaSite" id="PSAMB.scaffold2047size32251.g16148.t1">
    <property type="protein sequence ID" value="PSAMB.scaffold2047size32251.g16148.t1"/>
    <property type="gene ID" value="PSAMB.scaffold2047size32251.g16148"/>
</dbReference>
<name>A0A914VKS7_9BILA</name>
<evidence type="ECO:0000256" key="1">
    <source>
        <dbReference type="SAM" id="MobiDB-lite"/>
    </source>
</evidence>
<evidence type="ECO:0000313" key="3">
    <source>
        <dbReference type="Proteomes" id="UP000887566"/>
    </source>
</evidence>
<evidence type="ECO:0000313" key="4">
    <source>
        <dbReference type="WBParaSite" id="PSAMB.scaffold2047size32251.g16148.t1"/>
    </source>
</evidence>
<dbReference type="Proteomes" id="UP000887566">
    <property type="component" value="Unplaced"/>
</dbReference>
<sequence>MEPANAAKIDSHFDYIVQNMDTYSTLKNLLENRTLSSENHQRIGRITLSVDANQELLKVLKETPGAYEKFIDALNESKQFQLVQTLQTMSAPAPLSSPEAEEGQSPTEDPITTPLPSHEKKGILFMKELDISFK</sequence>
<dbReference type="Pfam" id="PF00619">
    <property type="entry name" value="CARD"/>
    <property type="match status" value="1"/>
</dbReference>
<accession>A0A914VKS7</accession>
<keyword evidence="3" id="KW-1185">Reference proteome</keyword>
<dbReference type="PROSITE" id="PS50209">
    <property type="entry name" value="CARD"/>
    <property type="match status" value="1"/>
</dbReference>
<dbReference type="SUPFAM" id="SSF47986">
    <property type="entry name" value="DEATH domain"/>
    <property type="match status" value="1"/>
</dbReference>
<organism evidence="3 4">
    <name type="scientific">Plectus sambesii</name>
    <dbReference type="NCBI Taxonomy" id="2011161"/>
    <lineage>
        <taxon>Eukaryota</taxon>
        <taxon>Metazoa</taxon>
        <taxon>Ecdysozoa</taxon>
        <taxon>Nematoda</taxon>
        <taxon>Chromadorea</taxon>
        <taxon>Plectida</taxon>
        <taxon>Plectina</taxon>
        <taxon>Plectoidea</taxon>
        <taxon>Plectidae</taxon>
        <taxon>Plectus</taxon>
    </lineage>
</organism>
<dbReference type="CDD" id="cd01671">
    <property type="entry name" value="CARD"/>
    <property type="match status" value="1"/>
</dbReference>
<dbReference type="GO" id="GO:0042981">
    <property type="term" value="P:regulation of apoptotic process"/>
    <property type="evidence" value="ECO:0007669"/>
    <property type="project" value="InterPro"/>
</dbReference>
<feature type="region of interest" description="Disordered" evidence="1">
    <location>
        <begin position="89"/>
        <end position="119"/>
    </location>
</feature>
<feature type="domain" description="CARD" evidence="2">
    <location>
        <begin position="1"/>
        <end position="89"/>
    </location>
</feature>
<reference evidence="4" key="1">
    <citation type="submission" date="2022-11" db="UniProtKB">
        <authorList>
            <consortium name="WormBaseParasite"/>
        </authorList>
    </citation>
    <scope>IDENTIFICATION</scope>
</reference>
<evidence type="ECO:0000259" key="2">
    <source>
        <dbReference type="PROSITE" id="PS50209"/>
    </source>
</evidence>